<dbReference type="AlphaFoldDB" id="Q7V7D3"/>
<dbReference type="GO" id="GO:0046654">
    <property type="term" value="P:tetrahydrofolate biosynthetic process"/>
    <property type="evidence" value="ECO:0007669"/>
    <property type="project" value="UniProtKB-UniPathway"/>
</dbReference>
<keyword evidence="8 12" id="KW-0479">Metal-binding</keyword>
<evidence type="ECO:0000313" key="14">
    <source>
        <dbReference type="EMBL" id="CAE20991.1"/>
    </source>
</evidence>
<dbReference type="HOGENOM" id="CLU_008023_0_2_3"/>
<gene>
    <name evidence="14" type="primary">folP</name>
    <name evidence="14" type="ordered locus">PMT_0816</name>
</gene>
<evidence type="ECO:0000256" key="2">
    <source>
        <dbReference type="ARBA" id="ARBA00001946"/>
    </source>
</evidence>
<dbReference type="NCBIfam" id="TIGR01496">
    <property type="entry name" value="DHPS"/>
    <property type="match status" value="1"/>
</dbReference>
<dbReference type="InterPro" id="IPR006390">
    <property type="entry name" value="DHP_synth_dom"/>
</dbReference>
<organism evidence="14 15">
    <name type="scientific">Prochlorococcus marinus (strain MIT 9313)</name>
    <dbReference type="NCBI Taxonomy" id="74547"/>
    <lineage>
        <taxon>Bacteria</taxon>
        <taxon>Bacillati</taxon>
        <taxon>Cyanobacteriota</taxon>
        <taxon>Cyanophyceae</taxon>
        <taxon>Synechococcales</taxon>
        <taxon>Prochlorococcaceae</taxon>
        <taxon>Prochlorococcus</taxon>
    </lineage>
</organism>
<dbReference type="GO" id="GO:0046656">
    <property type="term" value="P:folic acid biosynthetic process"/>
    <property type="evidence" value="ECO:0007669"/>
    <property type="project" value="UniProtKB-KW"/>
</dbReference>
<evidence type="ECO:0000256" key="9">
    <source>
        <dbReference type="ARBA" id="ARBA00022842"/>
    </source>
</evidence>
<dbReference type="EMBL" id="BX548175">
    <property type="protein sequence ID" value="CAE20991.1"/>
    <property type="molecule type" value="Genomic_DNA"/>
</dbReference>
<evidence type="ECO:0000256" key="4">
    <source>
        <dbReference type="ARBA" id="ARBA00009503"/>
    </source>
</evidence>
<evidence type="ECO:0000259" key="13">
    <source>
        <dbReference type="PROSITE" id="PS50972"/>
    </source>
</evidence>
<proteinExistence type="inferred from homology"/>
<evidence type="ECO:0000313" key="15">
    <source>
        <dbReference type="Proteomes" id="UP000001423"/>
    </source>
</evidence>
<dbReference type="Pfam" id="PF00809">
    <property type="entry name" value="Pterin_bind"/>
    <property type="match status" value="1"/>
</dbReference>
<evidence type="ECO:0000256" key="5">
    <source>
        <dbReference type="ARBA" id="ARBA00012458"/>
    </source>
</evidence>
<comment type="pathway">
    <text evidence="3 12">Cofactor biosynthesis; tetrahydrofolate biosynthesis; 7,8-dihydrofolate from 2-amino-4-hydroxy-6-hydroxymethyl-7,8-dihydropteridine diphosphate and 4-aminobenzoate: step 1/2.</text>
</comment>
<protein>
    <recommendedName>
        <fullName evidence="6 12">Dihydropteroate synthase</fullName>
        <shortName evidence="12">DHPS</shortName>
        <ecNumber evidence="5 12">2.5.1.15</ecNumber>
    </recommendedName>
    <alternativeName>
        <fullName evidence="11 12">Dihydropteroate pyrophosphorylase</fullName>
    </alternativeName>
</protein>
<dbReference type="GO" id="GO:0046872">
    <property type="term" value="F:metal ion binding"/>
    <property type="evidence" value="ECO:0007669"/>
    <property type="project" value="UniProtKB-KW"/>
</dbReference>
<dbReference type="SUPFAM" id="SSF51717">
    <property type="entry name" value="Dihydropteroate synthetase-like"/>
    <property type="match status" value="1"/>
</dbReference>
<dbReference type="Gene3D" id="3.20.20.20">
    <property type="entry name" value="Dihydropteroate synthase-like"/>
    <property type="match status" value="1"/>
</dbReference>
<dbReference type="PANTHER" id="PTHR20941">
    <property type="entry name" value="FOLATE SYNTHESIS PROTEINS"/>
    <property type="match status" value="1"/>
</dbReference>
<dbReference type="EC" id="2.5.1.15" evidence="5 12"/>
<keyword evidence="7 12" id="KW-0808">Transferase</keyword>
<comment type="function">
    <text evidence="12">Catalyzes the condensation of para-aminobenzoate (pABA) with 6-hydroxymethyl-7,8-dihydropterin diphosphate (DHPt-PP) to form 7,8-dihydropteroate (H2Pte), the immediate precursor of folate derivatives.</text>
</comment>
<dbReference type="PROSITE" id="PS00792">
    <property type="entry name" value="DHPS_1"/>
    <property type="match status" value="1"/>
</dbReference>
<dbReference type="PANTHER" id="PTHR20941:SF1">
    <property type="entry name" value="FOLIC ACID SYNTHESIS PROTEIN FOL1"/>
    <property type="match status" value="1"/>
</dbReference>
<evidence type="ECO:0000256" key="12">
    <source>
        <dbReference type="RuleBase" id="RU361205"/>
    </source>
</evidence>
<evidence type="ECO:0000256" key="8">
    <source>
        <dbReference type="ARBA" id="ARBA00022723"/>
    </source>
</evidence>
<comment type="similarity">
    <text evidence="4 12">Belongs to the DHPS family.</text>
</comment>
<dbReference type="PROSITE" id="PS00793">
    <property type="entry name" value="DHPS_2"/>
    <property type="match status" value="1"/>
</dbReference>
<keyword evidence="15" id="KW-1185">Reference proteome</keyword>
<comment type="cofactor">
    <cofactor evidence="2 12">
        <name>Mg(2+)</name>
        <dbReference type="ChEBI" id="CHEBI:18420"/>
    </cofactor>
</comment>
<dbReference type="InterPro" id="IPR000489">
    <property type="entry name" value="Pterin-binding_dom"/>
</dbReference>
<keyword evidence="10 12" id="KW-0289">Folate biosynthesis</keyword>
<dbReference type="InterPro" id="IPR011005">
    <property type="entry name" value="Dihydropteroate_synth-like_sf"/>
</dbReference>
<reference evidence="14 15" key="1">
    <citation type="journal article" date="2003" name="Nature">
        <title>Genome divergence in two Prochlorococcus ecotypes reflects oceanic niche differentiation.</title>
        <authorList>
            <person name="Rocap G."/>
            <person name="Larimer F.W."/>
            <person name="Lamerdin J.E."/>
            <person name="Malfatti S."/>
            <person name="Chain P."/>
            <person name="Ahlgren N.A."/>
            <person name="Arellano A."/>
            <person name="Coleman M."/>
            <person name="Hauser L."/>
            <person name="Hess W.R."/>
            <person name="Johnson Z.I."/>
            <person name="Land M.L."/>
            <person name="Lindell D."/>
            <person name="Post A.F."/>
            <person name="Regala W."/>
            <person name="Shah M."/>
            <person name="Shaw S.L."/>
            <person name="Steglich C."/>
            <person name="Sullivan M.B."/>
            <person name="Ting C.S."/>
            <person name="Tolonen A."/>
            <person name="Webb E.A."/>
            <person name="Zinser E.R."/>
            <person name="Chisholm S.W."/>
        </authorList>
    </citation>
    <scope>NUCLEOTIDE SEQUENCE [LARGE SCALE GENOMIC DNA]</scope>
    <source>
        <strain evidence="15">MIT 9313</strain>
    </source>
</reference>
<sequence length="288" mass="31617">MTQRVLRALPIIKPVKSPWPQEWGQRTNVMGVINITPDSFSDGGNYLEPASALAQATLLIQEGADVLDLGAQSTRPKAEEVGWQEELNRMMPALHAIRAAHPQALISVDTFLLEVAEAALQAGADWINDVSGGRRDPELLRVVAEAGCPYVLMHSRGNSQSMDQLATYSNVIEEVRLGLLRRTDQALAAGIRSDQLIWDPGLGFAKTTEQNLMLLKHLERICSEGFPVLVGPSRKRFIGDVLHQPDPEARIWGTAAVACRCVQAKAAMVRVHDVGPIHQTLQMGSRLW</sequence>
<evidence type="ECO:0000256" key="1">
    <source>
        <dbReference type="ARBA" id="ARBA00000012"/>
    </source>
</evidence>
<keyword evidence="9 12" id="KW-0460">Magnesium</keyword>
<dbReference type="PROSITE" id="PS50972">
    <property type="entry name" value="PTERIN_BINDING"/>
    <property type="match status" value="1"/>
</dbReference>
<evidence type="ECO:0000256" key="6">
    <source>
        <dbReference type="ARBA" id="ARBA00016919"/>
    </source>
</evidence>
<comment type="catalytic activity">
    <reaction evidence="1">
        <text>(7,8-dihydropterin-6-yl)methyl diphosphate + 4-aminobenzoate = 7,8-dihydropteroate + diphosphate</text>
        <dbReference type="Rhea" id="RHEA:19949"/>
        <dbReference type="ChEBI" id="CHEBI:17836"/>
        <dbReference type="ChEBI" id="CHEBI:17839"/>
        <dbReference type="ChEBI" id="CHEBI:33019"/>
        <dbReference type="ChEBI" id="CHEBI:72950"/>
        <dbReference type="EC" id="2.5.1.15"/>
    </reaction>
</comment>
<dbReference type="KEGG" id="pmt:PMT_0816"/>
<dbReference type="Proteomes" id="UP000001423">
    <property type="component" value="Chromosome"/>
</dbReference>
<dbReference type="UniPathway" id="UPA00077">
    <property type="reaction ID" value="UER00156"/>
</dbReference>
<evidence type="ECO:0000256" key="3">
    <source>
        <dbReference type="ARBA" id="ARBA00004763"/>
    </source>
</evidence>
<dbReference type="GO" id="GO:0004156">
    <property type="term" value="F:dihydropteroate synthase activity"/>
    <property type="evidence" value="ECO:0007669"/>
    <property type="project" value="UniProtKB-EC"/>
</dbReference>
<dbReference type="InterPro" id="IPR045031">
    <property type="entry name" value="DHP_synth-like"/>
</dbReference>
<evidence type="ECO:0000256" key="10">
    <source>
        <dbReference type="ARBA" id="ARBA00022909"/>
    </source>
</evidence>
<dbReference type="CDD" id="cd00739">
    <property type="entry name" value="DHPS"/>
    <property type="match status" value="1"/>
</dbReference>
<evidence type="ECO:0000256" key="7">
    <source>
        <dbReference type="ARBA" id="ARBA00022679"/>
    </source>
</evidence>
<dbReference type="RefSeq" id="WP_011130194.1">
    <property type="nucleotide sequence ID" value="NC_005071.1"/>
</dbReference>
<dbReference type="FunFam" id="3.20.20.20:FF:000006">
    <property type="entry name" value="Dihydropteroate synthase"/>
    <property type="match status" value="1"/>
</dbReference>
<accession>Q7V7D3</accession>
<name>Q7V7D3_PROMM</name>
<dbReference type="eggNOG" id="COG0294">
    <property type="taxonomic scope" value="Bacteria"/>
</dbReference>
<evidence type="ECO:0000256" key="11">
    <source>
        <dbReference type="ARBA" id="ARBA00030193"/>
    </source>
</evidence>
<feature type="domain" description="Pterin-binding" evidence="13">
    <location>
        <begin position="27"/>
        <end position="282"/>
    </location>
</feature>